<dbReference type="GO" id="GO:0000162">
    <property type="term" value="P:L-tryptophan biosynthetic process"/>
    <property type="evidence" value="ECO:0007669"/>
    <property type="project" value="TreeGrafter"/>
</dbReference>
<evidence type="ECO:0000259" key="2">
    <source>
        <dbReference type="Pfam" id="PF00425"/>
    </source>
</evidence>
<gene>
    <name evidence="3" type="ORF">UFOPK2044_00579</name>
</gene>
<dbReference type="EMBL" id="CAEZVO010000070">
    <property type="protein sequence ID" value="CAB4634427.1"/>
    <property type="molecule type" value="Genomic_DNA"/>
</dbReference>
<sequence length="420" mass="46183">MRLFSLTLRGWITPADAFLQFFANQENSFWLDRQHNRTDSFSVVGAGVPTGDLTLSSYQDQELPFSWRPGLVGLYEYEGQARFLSVDRAMVFDHKNRKVYLVGLFADENKFQDWCNAAFLRMGLIGGELAVYRHRNLLEGKVRSVKLRHDANRYKQMIKTAQQHIAAGDVYQICLTNQIEIEHNLDPLAVFLKLREKNPAPYAAFLKMGDTAVVCSSPEQFLSVSSSGEITTKPIKGTRPRDSDKDIDEANAKELQTNDKERAENLMIVDLMRNDLGRVAKIDSIRVPVLFEIESYATVHQLVSTVAADLADGESAFTAVAAAFPGGSMTGAPKSRAIEIINDLESGSRGVYSGAVGYFGFNGAADFGMTIRTLVFKGSIATIGIGGGITIDSDPAAELEETKLKAKALLAVINAPDPWA</sequence>
<dbReference type="GO" id="GO:0046820">
    <property type="term" value="F:4-amino-4-deoxychorismate synthase activity"/>
    <property type="evidence" value="ECO:0007669"/>
    <property type="project" value="TreeGrafter"/>
</dbReference>
<dbReference type="Pfam" id="PF00425">
    <property type="entry name" value="Chorismate_bind"/>
    <property type="match status" value="1"/>
</dbReference>
<evidence type="ECO:0000256" key="1">
    <source>
        <dbReference type="SAM" id="MobiDB-lite"/>
    </source>
</evidence>
<organism evidence="3">
    <name type="scientific">freshwater metagenome</name>
    <dbReference type="NCBI Taxonomy" id="449393"/>
    <lineage>
        <taxon>unclassified sequences</taxon>
        <taxon>metagenomes</taxon>
        <taxon>ecological metagenomes</taxon>
    </lineage>
</organism>
<dbReference type="PRINTS" id="PR00095">
    <property type="entry name" value="ANTSNTHASEI"/>
</dbReference>
<name>A0A6J6JBF0_9ZZZZ</name>
<evidence type="ECO:0000313" key="3">
    <source>
        <dbReference type="EMBL" id="CAB4634427.1"/>
    </source>
</evidence>
<accession>A0A6J6JBF0</accession>
<dbReference type="InterPro" id="IPR015890">
    <property type="entry name" value="Chorismate_C"/>
</dbReference>
<dbReference type="GO" id="GO:0009396">
    <property type="term" value="P:folic acid-containing compound biosynthetic process"/>
    <property type="evidence" value="ECO:0007669"/>
    <property type="project" value="InterPro"/>
</dbReference>
<feature type="domain" description="Chorismate-utilising enzyme C-terminal" evidence="2">
    <location>
        <begin position="151"/>
        <end position="405"/>
    </location>
</feature>
<dbReference type="InterPro" id="IPR005802">
    <property type="entry name" value="ADC_synth_comp_1"/>
</dbReference>
<proteinExistence type="predicted"/>
<feature type="region of interest" description="Disordered" evidence="1">
    <location>
        <begin position="226"/>
        <end position="245"/>
    </location>
</feature>
<dbReference type="AlphaFoldDB" id="A0A6J6JBF0"/>
<dbReference type="NCBIfam" id="TIGR00553">
    <property type="entry name" value="pabB"/>
    <property type="match status" value="1"/>
</dbReference>
<dbReference type="PANTHER" id="PTHR11236:SF18">
    <property type="entry name" value="AMINODEOXYCHORISMATE SYNTHASE"/>
    <property type="match status" value="1"/>
</dbReference>
<dbReference type="GO" id="GO:0005737">
    <property type="term" value="C:cytoplasm"/>
    <property type="evidence" value="ECO:0007669"/>
    <property type="project" value="TreeGrafter"/>
</dbReference>
<protein>
    <submittedName>
        <fullName evidence="3">Unannotated protein</fullName>
    </submittedName>
</protein>
<dbReference type="InterPro" id="IPR005801">
    <property type="entry name" value="ADC_synthase"/>
</dbReference>
<dbReference type="Gene3D" id="3.60.120.10">
    <property type="entry name" value="Anthranilate synthase"/>
    <property type="match status" value="1"/>
</dbReference>
<dbReference type="GO" id="GO:0008153">
    <property type="term" value="P:4-aminobenzoate biosynthetic process"/>
    <property type="evidence" value="ECO:0007669"/>
    <property type="project" value="TreeGrafter"/>
</dbReference>
<dbReference type="InterPro" id="IPR019999">
    <property type="entry name" value="Anth_synth_I-like"/>
</dbReference>
<dbReference type="PANTHER" id="PTHR11236">
    <property type="entry name" value="AMINOBENZOATE/ANTHRANILATE SYNTHASE"/>
    <property type="match status" value="1"/>
</dbReference>
<dbReference type="SUPFAM" id="SSF56322">
    <property type="entry name" value="ADC synthase"/>
    <property type="match status" value="1"/>
</dbReference>
<reference evidence="3" key="1">
    <citation type="submission" date="2020-05" db="EMBL/GenBank/DDBJ databases">
        <authorList>
            <person name="Chiriac C."/>
            <person name="Salcher M."/>
            <person name="Ghai R."/>
            <person name="Kavagutti S V."/>
        </authorList>
    </citation>
    <scope>NUCLEOTIDE SEQUENCE</scope>
</reference>